<dbReference type="CDD" id="cd16961">
    <property type="entry name" value="RMtype1_S_TRD-CR_like"/>
    <property type="match status" value="1"/>
</dbReference>
<evidence type="ECO:0000259" key="4">
    <source>
        <dbReference type="Pfam" id="PF01420"/>
    </source>
</evidence>
<protein>
    <submittedName>
        <fullName evidence="5">Restriction endonuclease subunit S</fullName>
        <ecNumber evidence="5">3.1.21.-</ecNumber>
    </submittedName>
</protein>
<dbReference type="GO" id="GO:0004519">
    <property type="term" value="F:endonuclease activity"/>
    <property type="evidence" value="ECO:0007669"/>
    <property type="project" value="UniProtKB-KW"/>
</dbReference>
<reference evidence="5" key="1">
    <citation type="submission" date="2022-09" db="EMBL/GenBank/DDBJ databases">
        <title>Shewanella sp. KJ10-1 sp.nov, isolated from marine algae.</title>
        <authorList>
            <person name="Butt M."/>
            <person name="Lee J.K."/>
            <person name="Kim J.M."/>
            <person name="Choi D.G."/>
        </authorList>
    </citation>
    <scope>NUCLEOTIDE SEQUENCE</scope>
    <source>
        <strain evidence="5">KJ10-1</strain>
    </source>
</reference>
<dbReference type="Pfam" id="PF01420">
    <property type="entry name" value="Methylase_S"/>
    <property type="match status" value="2"/>
</dbReference>
<dbReference type="EMBL" id="JAODOQ010000001">
    <property type="protein sequence ID" value="MCT8986598.1"/>
    <property type="molecule type" value="Genomic_DNA"/>
</dbReference>
<sequence length="402" mass="44668">MIKLGSDESLPNGWQWVEAYSVMDVRDGTHDSPKSVENGIPLVTSKNLIGGKIDFSTCNMISEDDHVAISKRSAVDDGDILYAMIGTIGNPVIVEKQFEFSIKNVALFKFTKSSQVYNRYIYHFLNSDLATRQFESNSRGGTQKFVSLGNIRGLQIPLPPIAEQKRIAAILDKADAIRRKRQQAIQLADDFLRSVFLDMFGDPVTNPKGWEVKALKDIAKIQIGPFGTQLHKEDYIENGVPLINPTHIVKGNIVPKSNLTISYEKHAYLPEYHLEIGDIIMGRRGEMGRCAIVSEKEEGWMCGTGSLFIRPNKAGVFSEYLNKLLSSQTIKKHLQSESQGATMPNLNKKIVGDIKIPVPSNEALDQFTSLKSKLLTLTGSSHDFANAMIFESICQKAFAGEL</sequence>
<gene>
    <name evidence="5" type="ORF">N4T56_09020</name>
</gene>
<dbReference type="SUPFAM" id="SSF116734">
    <property type="entry name" value="DNA methylase specificity domain"/>
    <property type="match status" value="2"/>
</dbReference>
<evidence type="ECO:0000256" key="1">
    <source>
        <dbReference type="ARBA" id="ARBA00010923"/>
    </source>
</evidence>
<comment type="caution">
    <text evidence="5">The sequence shown here is derived from an EMBL/GenBank/DDBJ whole genome shotgun (WGS) entry which is preliminary data.</text>
</comment>
<dbReference type="GO" id="GO:0016787">
    <property type="term" value="F:hydrolase activity"/>
    <property type="evidence" value="ECO:0007669"/>
    <property type="project" value="UniProtKB-KW"/>
</dbReference>
<dbReference type="InterPro" id="IPR052021">
    <property type="entry name" value="Type-I_RS_S_subunit"/>
</dbReference>
<dbReference type="InterPro" id="IPR000055">
    <property type="entry name" value="Restrct_endonuc_typeI_TRD"/>
</dbReference>
<keyword evidence="5" id="KW-0540">Nuclease</keyword>
<organism evidence="5 6">
    <name type="scientific">Shewanella phaeophyticola</name>
    <dbReference type="NCBI Taxonomy" id="2978345"/>
    <lineage>
        <taxon>Bacteria</taxon>
        <taxon>Pseudomonadati</taxon>
        <taxon>Pseudomonadota</taxon>
        <taxon>Gammaproteobacteria</taxon>
        <taxon>Alteromonadales</taxon>
        <taxon>Shewanellaceae</taxon>
        <taxon>Shewanella</taxon>
    </lineage>
</organism>
<dbReference type="CDD" id="cd17246">
    <property type="entry name" value="RMtype1_S_SonII-TRD2-CR2_like"/>
    <property type="match status" value="1"/>
</dbReference>
<feature type="domain" description="Type I restriction modification DNA specificity" evidence="4">
    <location>
        <begin position="50"/>
        <end position="185"/>
    </location>
</feature>
<dbReference type="EC" id="3.1.21.-" evidence="5"/>
<dbReference type="PANTHER" id="PTHR30408:SF12">
    <property type="entry name" value="TYPE I RESTRICTION ENZYME MJAVIII SPECIFICITY SUBUNIT"/>
    <property type="match status" value="1"/>
</dbReference>
<evidence type="ECO:0000313" key="5">
    <source>
        <dbReference type="EMBL" id="MCT8986598.1"/>
    </source>
</evidence>
<dbReference type="PANTHER" id="PTHR30408">
    <property type="entry name" value="TYPE-1 RESTRICTION ENZYME ECOKI SPECIFICITY PROTEIN"/>
    <property type="match status" value="1"/>
</dbReference>
<keyword evidence="5" id="KW-0255">Endonuclease</keyword>
<proteinExistence type="inferred from homology"/>
<comment type="similarity">
    <text evidence="1">Belongs to the type-I restriction system S methylase family.</text>
</comment>
<dbReference type="RefSeq" id="WP_261732985.1">
    <property type="nucleotide sequence ID" value="NZ_JAODOQ010000001.1"/>
</dbReference>
<feature type="domain" description="Type I restriction modification DNA specificity" evidence="4">
    <location>
        <begin position="207"/>
        <end position="363"/>
    </location>
</feature>
<keyword evidence="5" id="KW-0378">Hydrolase</keyword>
<dbReference type="Gene3D" id="3.90.220.20">
    <property type="entry name" value="DNA methylase specificity domains"/>
    <property type="match status" value="2"/>
</dbReference>
<evidence type="ECO:0000256" key="2">
    <source>
        <dbReference type="ARBA" id="ARBA00022747"/>
    </source>
</evidence>
<name>A0ABT2P1T7_9GAMM</name>
<keyword evidence="3" id="KW-0238">DNA-binding</keyword>
<evidence type="ECO:0000313" key="6">
    <source>
        <dbReference type="Proteomes" id="UP001431192"/>
    </source>
</evidence>
<dbReference type="InterPro" id="IPR044946">
    <property type="entry name" value="Restrct_endonuc_typeI_TRD_sf"/>
</dbReference>
<accession>A0ABT2P1T7</accession>
<evidence type="ECO:0000256" key="3">
    <source>
        <dbReference type="ARBA" id="ARBA00023125"/>
    </source>
</evidence>
<keyword evidence="2" id="KW-0680">Restriction system</keyword>
<keyword evidence="6" id="KW-1185">Reference proteome</keyword>
<dbReference type="Proteomes" id="UP001431192">
    <property type="component" value="Unassembled WGS sequence"/>
</dbReference>